<feature type="transmembrane region" description="Helical" evidence="6">
    <location>
        <begin position="96"/>
        <end position="116"/>
    </location>
</feature>
<feature type="transmembrane region" description="Helical" evidence="6">
    <location>
        <begin position="165"/>
        <end position="191"/>
    </location>
</feature>
<dbReference type="PANTHER" id="PTHR23502:SF182">
    <property type="entry name" value="POLYAMINE TRANSPORTER, PUTATIVE-RELATED"/>
    <property type="match status" value="1"/>
</dbReference>
<accession>A0ABR3QIM0</accession>
<evidence type="ECO:0000256" key="4">
    <source>
        <dbReference type="ARBA" id="ARBA00023136"/>
    </source>
</evidence>
<evidence type="ECO:0000256" key="1">
    <source>
        <dbReference type="ARBA" id="ARBA00004141"/>
    </source>
</evidence>
<feature type="compositionally biased region" description="Acidic residues" evidence="5">
    <location>
        <begin position="48"/>
        <end position="57"/>
    </location>
</feature>
<feature type="transmembrane region" description="Helical" evidence="6">
    <location>
        <begin position="68"/>
        <end position="90"/>
    </location>
</feature>
<name>A0ABR3QIM0_9PLEO</name>
<feature type="compositionally biased region" description="Polar residues" evidence="5">
    <location>
        <begin position="14"/>
        <end position="28"/>
    </location>
</feature>
<evidence type="ECO:0000256" key="3">
    <source>
        <dbReference type="ARBA" id="ARBA00022989"/>
    </source>
</evidence>
<organism evidence="7 8">
    <name type="scientific">Paraconiothyrium brasiliense</name>
    <dbReference type="NCBI Taxonomy" id="300254"/>
    <lineage>
        <taxon>Eukaryota</taxon>
        <taxon>Fungi</taxon>
        <taxon>Dikarya</taxon>
        <taxon>Ascomycota</taxon>
        <taxon>Pezizomycotina</taxon>
        <taxon>Dothideomycetes</taxon>
        <taxon>Pleosporomycetidae</taxon>
        <taxon>Pleosporales</taxon>
        <taxon>Massarineae</taxon>
        <taxon>Didymosphaeriaceae</taxon>
        <taxon>Paraconiothyrium</taxon>
    </lineage>
</organism>
<gene>
    <name evidence="7" type="ORF">SLS60_011575</name>
</gene>
<feature type="compositionally biased region" description="Basic and acidic residues" evidence="5">
    <location>
        <begin position="31"/>
        <end position="40"/>
    </location>
</feature>
<keyword evidence="2 6" id="KW-0812">Transmembrane</keyword>
<dbReference type="InterPro" id="IPR011701">
    <property type="entry name" value="MFS"/>
</dbReference>
<protein>
    <submittedName>
        <fullName evidence="7">Uncharacterized protein</fullName>
    </submittedName>
</protein>
<evidence type="ECO:0000256" key="5">
    <source>
        <dbReference type="SAM" id="MobiDB-lite"/>
    </source>
</evidence>
<dbReference type="Proteomes" id="UP001521785">
    <property type="component" value="Unassembled WGS sequence"/>
</dbReference>
<dbReference type="SUPFAM" id="SSF103473">
    <property type="entry name" value="MFS general substrate transporter"/>
    <property type="match status" value="1"/>
</dbReference>
<evidence type="ECO:0000256" key="2">
    <source>
        <dbReference type="ARBA" id="ARBA00022692"/>
    </source>
</evidence>
<keyword evidence="3 6" id="KW-1133">Transmembrane helix</keyword>
<dbReference type="Gene3D" id="1.20.1250.20">
    <property type="entry name" value="MFS general substrate transporter like domains"/>
    <property type="match status" value="1"/>
</dbReference>
<sequence length="312" mass="34120">MGDLEKSDPIEPQSEPTSRSLSQQQTPIHTPRSDTAKEETSSTPPSGDDWDSPEDPDNPQNWNLASKIYHVTVPGLFGFAVPVIGGFAAQYKGWRWTQWCILFISLAVFLSAIPMNETYKKAILKRRAKARGIPASPPPSGAAVKSTKYIPRPPEDIHADFPKPVVFFLSLYTAFTFAILFLFFAAIPYVFERPPYAFSVSQTGLVFLAIGLGVLLASMTGLIIDTKLYQVQHRKATAAGHMHAQPEHRLYNAMIGSVGIPVGLFWFAWTADKGVHWAVPVVGAVPFAWGNLCLFVCTASPCLLACADKPAG</sequence>
<evidence type="ECO:0000313" key="7">
    <source>
        <dbReference type="EMBL" id="KAL1591983.1"/>
    </source>
</evidence>
<feature type="transmembrane region" description="Helical" evidence="6">
    <location>
        <begin position="203"/>
        <end position="224"/>
    </location>
</feature>
<dbReference type="Pfam" id="PF07690">
    <property type="entry name" value="MFS_1"/>
    <property type="match status" value="1"/>
</dbReference>
<keyword evidence="4 6" id="KW-0472">Membrane</keyword>
<feature type="transmembrane region" description="Helical" evidence="6">
    <location>
        <begin position="250"/>
        <end position="269"/>
    </location>
</feature>
<evidence type="ECO:0000256" key="6">
    <source>
        <dbReference type="SAM" id="Phobius"/>
    </source>
</evidence>
<comment type="caution">
    <text evidence="7">The sequence shown here is derived from an EMBL/GenBank/DDBJ whole genome shotgun (WGS) entry which is preliminary data.</text>
</comment>
<proteinExistence type="predicted"/>
<dbReference type="PANTHER" id="PTHR23502">
    <property type="entry name" value="MAJOR FACILITATOR SUPERFAMILY"/>
    <property type="match status" value="1"/>
</dbReference>
<dbReference type="InterPro" id="IPR036259">
    <property type="entry name" value="MFS_trans_sf"/>
</dbReference>
<keyword evidence="8" id="KW-1185">Reference proteome</keyword>
<feature type="region of interest" description="Disordered" evidence="5">
    <location>
        <begin position="1"/>
        <end position="61"/>
    </location>
</feature>
<evidence type="ECO:0000313" key="8">
    <source>
        <dbReference type="Proteomes" id="UP001521785"/>
    </source>
</evidence>
<reference evidence="7 8" key="1">
    <citation type="submission" date="2024-02" db="EMBL/GenBank/DDBJ databases">
        <title>De novo assembly and annotation of 12 fungi associated with fruit tree decline syndrome in Ontario, Canada.</title>
        <authorList>
            <person name="Sulman M."/>
            <person name="Ellouze W."/>
            <person name="Ilyukhin E."/>
        </authorList>
    </citation>
    <scope>NUCLEOTIDE SEQUENCE [LARGE SCALE GENOMIC DNA]</scope>
    <source>
        <strain evidence="7 8">M42-189</strain>
    </source>
</reference>
<dbReference type="EMBL" id="JAKJXO020000022">
    <property type="protein sequence ID" value="KAL1591983.1"/>
    <property type="molecule type" value="Genomic_DNA"/>
</dbReference>
<feature type="transmembrane region" description="Helical" evidence="6">
    <location>
        <begin position="289"/>
        <end position="307"/>
    </location>
</feature>
<comment type="subcellular location">
    <subcellularLocation>
        <location evidence="1">Membrane</location>
        <topology evidence="1">Multi-pass membrane protein</topology>
    </subcellularLocation>
</comment>